<evidence type="ECO:0000313" key="5">
    <source>
        <dbReference type="Proteomes" id="UP000011518"/>
    </source>
</evidence>
<protein>
    <submittedName>
        <fullName evidence="4">Tubulin polyglutamylase TTLL7</fullName>
    </submittedName>
</protein>
<dbReference type="Gene3D" id="3.30.420.100">
    <property type="match status" value="2"/>
</dbReference>
<sequence>MSEECKQGTKCKVLWAAMSPSAFQCPFHIPGGILGSETKCHLYVVHVGTERAFIFGWLFYFPFITSTGLFQIKPEVLDIVKTSIRTVLPRIWKVPDVEEINLYRIFNRVFNRLLWSHGQGLWNCFCDSGSSWESIFSKSPEVVTPLQLQCCQRVVELCKQCLLVVYKYATDTRGSFSGIGPDWGNSRMEFVQVIKNKAYFKRYQMKFRRQREGLARTTTGNKVSGALKGAVDGGLSIPHSTKRFPGYDSESNEFNAEVHRKHIVDQNIADYMRYLMEEDEDAYKK</sequence>
<comment type="similarity">
    <text evidence="1">Belongs to the universal ribosomal protein uL18 family.</text>
</comment>
<dbReference type="Pfam" id="PF17144">
    <property type="entry name" value="Ribosomal_L5e"/>
    <property type="match status" value="1"/>
</dbReference>
<reference evidence="5" key="1">
    <citation type="submission" date="2012-07" db="EMBL/GenBank/DDBJ databases">
        <title>Genome of the Chinese tree shrew, a rising model animal genetically related to primates.</title>
        <authorList>
            <person name="Zhang G."/>
            <person name="Fan Y."/>
            <person name="Yao Y."/>
            <person name="Huang Z."/>
        </authorList>
    </citation>
    <scope>NUCLEOTIDE SEQUENCE [LARGE SCALE GENOMIC DNA]</scope>
</reference>
<organism evidence="4 5">
    <name type="scientific">Tupaia chinensis</name>
    <name type="common">Chinese tree shrew</name>
    <name type="synonym">Tupaia belangeri chinensis</name>
    <dbReference type="NCBI Taxonomy" id="246437"/>
    <lineage>
        <taxon>Eukaryota</taxon>
        <taxon>Metazoa</taxon>
        <taxon>Chordata</taxon>
        <taxon>Craniata</taxon>
        <taxon>Vertebrata</taxon>
        <taxon>Euteleostomi</taxon>
        <taxon>Mammalia</taxon>
        <taxon>Eutheria</taxon>
        <taxon>Euarchontoglires</taxon>
        <taxon>Scandentia</taxon>
        <taxon>Tupaiidae</taxon>
        <taxon>Tupaia</taxon>
    </lineage>
</organism>
<dbReference type="STRING" id="246437.L9KSC5"/>
<dbReference type="PRINTS" id="PR00058">
    <property type="entry name" value="RIBOSOMALL5"/>
</dbReference>
<evidence type="ECO:0000256" key="1">
    <source>
        <dbReference type="ARBA" id="ARBA00007116"/>
    </source>
</evidence>
<dbReference type="AlphaFoldDB" id="L9KSC5"/>
<dbReference type="GO" id="GO:0003735">
    <property type="term" value="F:structural constituent of ribosome"/>
    <property type="evidence" value="ECO:0007669"/>
    <property type="project" value="InterPro"/>
</dbReference>
<dbReference type="EMBL" id="KB320690">
    <property type="protein sequence ID" value="ELW65394.1"/>
    <property type="molecule type" value="Genomic_DNA"/>
</dbReference>
<dbReference type="GO" id="GO:0000027">
    <property type="term" value="P:ribosomal large subunit assembly"/>
    <property type="evidence" value="ECO:0007669"/>
    <property type="project" value="TreeGrafter"/>
</dbReference>
<keyword evidence="3" id="KW-0687">Ribonucleoprotein</keyword>
<dbReference type="GO" id="GO:0008097">
    <property type="term" value="F:5S rRNA binding"/>
    <property type="evidence" value="ECO:0007669"/>
    <property type="project" value="InterPro"/>
</dbReference>
<name>L9KSC5_TUPCH</name>
<keyword evidence="2" id="KW-0689">Ribosomal protein</keyword>
<dbReference type="InParanoid" id="L9KSC5"/>
<dbReference type="GO" id="GO:0006412">
    <property type="term" value="P:translation"/>
    <property type="evidence" value="ECO:0007669"/>
    <property type="project" value="InterPro"/>
</dbReference>
<evidence type="ECO:0000313" key="4">
    <source>
        <dbReference type="EMBL" id="ELW65394.1"/>
    </source>
</evidence>
<proteinExistence type="inferred from homology"/>
<gene>
    <name evidence="4" type="ORF">TREES_T100013167</name>
</gene>
<reference evidence="5" key="2">
    <citation type="journal article" date="2013" name="Nat. Commun.">
        <title>Genome of the Chinese tree shrew.</title>
        <authorList>
            <person name="Fan Y."/>
            <person name="Huang Z.Y."/>
            <person name="Cao C.C."/>
            <person name="Chen C.S."/>
            <person name="Chen Y.X."/>
            <person name="Fan D.D."/>
            <person name="He J."/>
            <person name="Hou H.L."/>
            <person name="Hu L."/>
            <person name="Hu X.T."/>
            <person name="Jiang X.T."/>
            <person name="Lai R."/>
            <person name="Lang Y.S."/>
            <person name="Liang B."/>
            <person name="Liao S.G."/>
            <person name="Mu D."/>
            <person name="Ma Y.Y."/>
            <person name="Niu Y.Y."/>
            <person name="Sun X.Q."/>
            <person name="Xia J.Q."/>
            <person name="Xiao J."/>
            <person name="Xiong Z.Q."/>
            <person name="Xu L."/>
            <person name="Yang L."/>
            <person name="Zhang Y."/>
            <person name="Zhao W."/>
            <person name="Zhao X.D."/>
            <person name="Zheng Y.T."/>
            <person name="Zhou J.M."/>
            <person name="Zhu Y.B."/>
            <person name="Zhang G.J."/>
            <person name="Wang J."/>
            <person name="Yao Y.G."/>
        </authorList>
    </citation>
    <scope>NUCLEOTIDE SEQUENCE [LARGE SCALE GENOMIC DNA]</scope>
</reference>
<evidence type="ECO:0000256" key="2">
    <source>
        <dbReference type="ARBA" id="ARBA00022980"/>
    </source>
</evidence>
<dbReference type="PANTHER" id="PTHR23410">
    <property type="entry name" value="RIBOSOMAL PROTEIN L5-RELATED"/>
    <property type="match status" value="1"/>
</dbReference>
<dbReference type="GO" id="GO:0022625">
    <property type="term" value="C:cytosolic large ribosomal subunit"/>
    <property type="evidence" value="ECO:0007669"/>
    <property type="project" value="TreeGrafter"/>
</dbReference>
<dbReference type="InterPro" id="IPR005485">
    <property type="entry name" value="Rbsml_uL18_euk_arch"/>
</dbReference>
<dbReference type="Proteomes" id="UP000011518">
    <property type="component" value="Unassembled WGS sequence"/>
</dbReference>
<accession>L9KSC5</accession>
<dbReference type="PANTHER" id="PTHR23410:SF12">
    <property type="entry name" value="LARGE RIBOSOMAL SUBUNIT PROTEIN UL18"/>
    <property type="match status" value="1"/>
</dbReference>
<keyword evidence="5" id="KW-1185">Reference proteome</keyword>
<dbReference type="SUPFAM" id="SSF53137">
    <property type="entry name" value="Translational machinery components"/>
    <property type="match status" value="1"/>
</dbReference>
<evidence type="ECO:0000256" key="3">
    <source>
        <dbReference type="ARBA" id="ARBA00023274"/>
    </source>
</evidence>